<dbReference type="Proteomes" id="UP000031036">
    <property type="component" value="Unassembled WGS sequence"/>
</dbReference>
<gene>
    <name evidence="1" type="ORF">Tcan_10966</name>
</gene>
<organism evidence="1 2">
    <name type="scientific">Toxocara canis</name>
    <name type="common">Canine roundworm</name>
    <dbReference type="NCBI Taxonomy" id="6265"/>
    <lineage>
        <taxon>Eukaryota</taxon>
        <taxon>Metazoa</taxon>
        <taxon>Ecdysozoa</taxon>
        <taxon>Nematoda</taxon>
        <taxon>Chromadorea</taxon>
        <taxon>Rhabditida</taxon>
        <taxon>Spirurina</taxon>
        <taxon>Ascaridomorpha</taxon>
        <taxon>Ascaridoidea</taxon>
        <taxon>Toxocaridae</taxon>
        <taxon>Toxocara</taxon>
    </lineage>
</organism>
<proteinExistence type="predicted"/>
<comment type="caution">
    <text evidence="1">The sequence shown here is derived from an EMBL/GenBank/DDBJ whole genome shotgun (WGS) entry which is preliminary data.</text>
</comment>
<protein>
    <submittedName>
        <fullName evidence="1">Uncharacterized protein</fullName>
    </submittedName>
</protein>
<keyword evidence="2" id="KW-1185">Reference proteome</keyword>
<sequence>MMNHALTVKVGVHPLHKIIHQDVENYVSHFLNRFIVNRIMPKEVRYHEWNQQARSQFKPSGKERQVTLVQARPTKVAVEVQLFHRNAFMRSAFMWIDTVGKSYNITRNRRSDNFHWKTVNKTSSPYCVTQTKRCVKIHFMLIKPPSKNNVNLELKLFYYA</sequence>
<name>A0A0B2V042_TOXCA</name>
<dbReference type="EMBL" id="JPKZ01002852">
    <property type="protein sequence ID" value="KHN74712.1"/>
    <property type="molecule type" value="Genomic_DNA"/>
</dbReference>
<reference evidence="1 2" key="1">
    <citation type="submission" date="2014-11" db="EMBL/GenBank/DDBJ databases">
        <title>Genetic blueprint of the zoonotic pathogen Toxocara canis.</title>
        <authorList>
            <person name="Zhu X.-Q."/>
            <person name="Korhonen P.K."/>
            <person name="Cai H."/>
            <person name="Young N.D."/>
            <person name="Nejsum P."/>
            <person name="von Samson-Himmelstjerna G."/>
            <person name="Boag P.R."/>
            <person name="Tan P."/>
            <person name="Li Q."/>
            <person name="Min J."/>
            <person name="Yang Y."/>
            <person name="Wang X."/>
            <person name="Fang X."/>
            <person name="Hall R.S."/>
            <person name="Hofmann A."/>
            <person name="Sternberg P.W."/>
            <person name="Jex A.R."/>
            <person name="Gasser R.B."/>
        </authorList>
    </citation>
    <scope>NUCLEOTIDE SEQUENCE [LARGE SCALE GENOMIC DNA]</scope>
    <source>
        <strain evidence="1">PN_DK_2014</strain>
    </source>
</reference>
<evidence type="ECO:0000313" key="1">
    <source>
        <dbReference type="EMBL" id="KHN74712.1"/>
    </source>
</evidence>
<accession>A0A0B2V042</accession>
<evidence type="ECO:0000313" key="2">
    <source>
        <dbReference type="Proteomes" id="UP000031036"/>
    </source>
</evidence>
<dbReference type="AlphaFoldDB" id="A0A0B2V042"/>